<evidence type="ECO:0000256" key="4">
    <source>
        <dbReference type="ARBA" id="ARBA00023242"/>
    </source>
</evidence>
<dbReference type="GO" id="GO:0005681">
    <property type="term" value="C:spliceosomal complex"/>
    <property type="evidence" value="ECO:0007669"/>
    <property type="project" value="InterPro"/>
</dbReference>
<evidence type="ECO:0000256" key="2">
    <source>
        <dbReference type="ARBA" id="ARBA00022771"/>
    </source>
</evidence>
<feature type="domain" description="C2H2-type" evidence="5">
    <location>
        <begin position="78"/>
        <end position="100"/>
    </location>
</feature>
<dbReference type="PaxDb" id="284590-Q6CPX7"/>
<dbReference type="Proteomes" id="UP000000598">
    <property type="component" value="Chromosome E"/>
</dbReference>
<dbReference type="STRING" id="284590.Q6CPX7"/>
<accession>Q6CPX7</accession>
<gene>
    <name evidence="6" type="ORF">KLLA0_E01409g</name>
</gene>
<dbReference type="FunCoup" id="Q6CPX7">
    <property type="interactions" value="410"/>
</dbReference>
<dbReference type="PROSITE" id="PS00028">
    <property type="entry name" value="ZINC_FINGER_C2H2_1"/>
    <property type="match status" value="1"/>
</dbReference>
<keyword evidence="7" id="KW-1185">Reference proteome</keyword>
<dbReference type="EMBL" id="CR382125">
    <property type="protein sequence ID" value="CAG99099.1"/>
    <property type="molecule type" value="Genomic_DNA"/>
</dbReference>
<dbReference type="InterPro" id="IPR036236">
    <property type="entry name" value="Znf_C2H2_sf"/>
</dbReference>
<reference evidence="6 7" key="1">
    <citation type="journal article" date="2004" name="Nature">
        <title>Genome evolution in yeasts.</title>
        <authorList>
            <consortium name="Genolevures"/>
            <person name="Dujon B."/>
            <person name="Sherman D."/>
            <person name="Fischer G."/>
            <person name="Durrens P."/>
            <person name="Casaregola S."/>
            <person name="Lafontaine I."/>
            <person name="de Montigny J."/>
            <person name="Marck C."/>
            <person name="Neuveglise C."/>
            <person name="Talla E."/>
            <person name="Goffard N."/>
            <person name="Frangeul L."/>
            <person name="Aigle M."/>
            <person name="Anthouard V."/>
            <person name="Babour A."/>
            <person name="Barbe V."/>
            <person name="Barnay S."/>
            <person name="Blanchin S."/>
            <person name="Beckerich J.M."/>
            <person name="Beyne E."/>
            <person name="Bleykasten C."/>
            <person name="Boisrame A."/>
            <person name="Boyer J."/>
            <person name="Cattolico L."/>
            <person name="Confanioleri F."/>
            <person name="de Daruvar A."/>
            <person name="Despons L."/>
            <person name="Fabre E."/>
            <person name="Fairhead C."/>
            <person name="Ferry-Dumazet H."/>
            <person name="Groppi A."/>
            <person name="Hantraye F."/>
            <person name="Hennequin C."/>
            <person name="Jauniaux N."/>
            <person name="Joyet P."/>
            <person name="Kachouri R."/>
            <person name="Kerrest A."/>
            <person name="Koszul R."/>
            <person name="Lemaire M."/>
            <person name="Lesur I."/>
            <person name="Ma L."/>
            <person name="Muller H."/>
            <person name="Nicaud J.M."/>
            <person name="Nikolski M."/>
            <person name="Oztas S."/>
            <person name="Ozier-Kalogeropoulos O."/>
            <person name="Pellenz S."/>
            <person name="Potier S."/>
            <person name="Richard G.F."/>
            <person name="Straub M.L."/>
            <person name="Suleau A."/>
            <person name="Swennene D."/>
            <person name="Tekaia F."/>
            <person name="Wesolowski-Louvel M."/>
            <person name="Westhof E."/>
            <person name="Wirth B."/>
            <person name="Zeniou-Meyer M."/>
            <person name="Zivanovic I."/>
            <person name="Bolotin-Fukuhara M."/>
            <person name="Thierry A."/>
            <person name="Bouchier C."/>
            <person name="Caudron B."/>
            <person name="Scarpelli C."/>
            <person name="Gaillardin C."/>
            <person name="Weissenbach J."/>
            <person name="Wincker P."/>
            <person name="Souciet J.L."/>
        </authorList>
    </citation>
    <scope>NUCLEOTIDE SEQUENCE [LARGE SCALE GENOMIC DNA]</scope>
    <source>
        <strain evidence="7">ATCC 8585 / CBS 2359 / DSM 70799 / NBRC 1267 / NRRL Y-1140 / WM37</strain>
    </source>
</reference>
<evidence type="ECO:0000313" key="7">
    <source>
        <dbReference type="Proteomes" id="UP000000598"/>
    </source>
</evidence>
<proteinExistence type="predicted"/>
<sequence>MSFGRRTWNREEYAAKAATSPGGQSHLSSLDQEQLKALKDRYTDYNALLEYNLRDINKKTLSANLSQQKKGKQFGFYCDICDLTFKDTLQFINHLNHKSHVVRFENIFNEPLIKDTRDNDLVPLNEVRSQFHKSVSAFIGDTELRSNKRKAAKRVKCEKSDAEIKYQPQSEIGRLMGFTEFGSSKK</sequence>
<dbReference type="InterPro" id="IPR013087">
    <property type="entry name" value="Znf_C2H2_type"/>
</dbReference>
<protein>
    <submittedName>
        <fullName evidence="6">KLLA0E01409p</fullName>
    </submittedName>
</protein>
<dbReference type="OMA" id="HKIHQIK"/>
<evidence type="ECO:0000256" key="3">
    <source>
        <dbReference type="ARBA" id="ARBA00022833"/>
    </source>
</evidence>
<organism evidence="6 7">
    <name type="scientific">Kluyveromyces lactis (strain ATCC 8585 / CBS 2359 / DSM 70799 / NBRC 1267 / NRRL Y-1140 / WM37)</name>
    <name type="common">Yeast</name>
    <name type="synonym">Candida sphaerica</name>
    <dbReference type="NCBI Taxonomy" id="284590"/>
    <lineage>
        <taxon>Eukaryota</taxon>
        <taxon>Fungi</taxon>
        <taxon>Dikarya</taxon>
        <taxon>Ascomycota</taxon>
        <taxon>Saccharomycotina</taxon>
        <taxon>Saccharomycetes</taxon>
        <taxon>Saccharomycetales</taxon>
        <taxon>Saccharomycetaceae</taxon>
        <taxon>Kluyveromyces</taxon>
    </lineage>
</organism>
<dbReference type="InterPro" id="IPR040107">
    <property type="entry name" value="Snu23"/>
</dbReference>
<name>Q6CPX7_KLULA</name>
<dbReference type="AlphaFoldDB" id="Q6CPX7"/>
<dbReference type="GO" id="GO:0000398">
    <property type="term" value="P:mRNA splicing, via spliceosome"/>
    <property type="evidence" value="ECO:0007669"/>
    <property type="project" value="InterPro"/>
</dbReference>
<dbReference type="Pfam" id="PF12874">
    <property type="entry name" value="zf-met"/>
    <property type="match status" value="1"/>
</dbReference>
<dbReference type="PANTHER" id="PTHR45986">
    <property type="entry name" value="ZINC FINGER MATRIN-TYPE PROTEIN 2"/>
    <property type="match status" value="1"/>
</dbReference>
<keyword evidence="3" id="KW-0862">Zinc</keyword>
<keyword evidence="1" id="KW-0479">Metal-binding</keyword>
<evidence type="ECO:0000259" key="5">
    <source>
        <dbReference type="PROSITE" id="PS00028"/>
    </source>
</evidence>
<dbReference type="eggNOG" id="KOG4727">
    <property type="taxonomic scope" value="Eukaryota"/>
</dbReference>
<keyword evidence="2" id="KW-0863">Zinc-finger</keyword>
<dbReference type="KEGG" id="kla:KLLA0_E01409g"/>
<dbReference type="Gene3D" id="3.30.160.60">
    <property type="entry name" value="Classic Zinc Finger"/>
    <property type="match status" value="1"/>
</dbReference>
<dbReference type="SUPFAM" id="SSF57667">
    <property type="entry name" value="beta-beta-alpha zinc fingers"/>
    <property type="match status" value="1"/>
</dbReference>
<dbReference type="InParanoid" id="Q6CPX7"/>
<dbReference type="HOGENOM" id="CLU_067237_2_1_1"/>
<evidence type="ECO:0000256" key="1">
    <source>
        <dbReference type="ARBA" id="ARBA00022723"/>
    </source>
</evidence>
<keyword evidence="4" id="KW-0539">Nucleus</keyword>
<dbReference type="PANTHER" id="PTHR45986:SF1">
    <property type="entry name" value="ZINC FINGER MATRIN-TYPE PROTEIN 2"/>
    <property type="match status" value="1"/>
</dbReference>
<dbReference type="GO" id="GO:0008270">
    <property type="term" value="F:zinc ion binding"/>
    <property type="evidence" value="ECO:0007669"/>
    <property type="project" value="UniProtKB-KW"/>
</dbReference>
<evidence type="ECO:0000313" key="6">
    <source>
        <dbReference type="EMBL" id="CAG99099.1"/>
    </source>
</evidence>
<dbReference type="GO" id="GO:0046540">
    <property type="term" value="C:U4/U6 x U5 tri-snRNP complex"/>
    <property type="evidence" value="ECO:0007669"/>
    <property type="project" value="TreeGrafter"/>
</dbReference>